<keyword evidence="8 12" id="KW-1133">Transmembrane helix</keyword>
<feature type="domain" description="RING-type" evidence="13">
    <location>
        <begin position="307"/>
        <end position="354"/>
    </location>
</feature>
<feature type="region of interest" description="Disordered" evidence="11">
    <location>
        <begin position="362"/>
        <end position="388"/>
    </location>
</feature>
<evidence type="ECO:0000256" key="11">
    <source>
        <dbReference type="SAM" id="MobiDB-lite"/>
    </source>
</evidence>
<dbReference type="AlphaFoldDB" id="A0A4T0X731"/>
<keyword evidence="5" id="KW-0479">Metal-binding</keyword>
<dbReference type="Pfam" id="PF13639">
    <property type="entry name" value="zf-RING_2"/>
    <property type="match status" value="1"/>
</dbReference>
<dbReference type="PANTHER" id="PTHR22763:SF184">
    <property type="entry name" value="E3 UBIQUITIN-PROTEIN LIGASE SYNOVIOLIN"/>
    <property type="match status" value="1"/>
</dbReference>
<organism evidence="14 15">
    <name type="scientific">Pichia inconspicua</name>
    <dbReference type="NCBI Taxonomy" id="52247"/>
    <lineage>
        <taxon>Eukaryota</taxon>
        <taxon>Fungi</taxon>
        <taxon>Dikarya</taxon>
        <taxon>Ascomycota</taxon>
        <taxon>Saccharomycotina</taxon>
        <taxon>Pichiomycetes</taxon>
        <taxon>Pichiales</taxon>
        <taxon>Pichiaceae</taxon>
        <taxon>Pichia</taxon>
    </lineage>
</organism>
<protein>
    <recommendedName>
        <fullName evidence="13">RING-type domain-containing protein</fullName>
    </recommendedName>
</protein>
<dbReference type="SMART" id="SM00184">
    <property type="entry name" value="RING"/>
    <property type="match status" value="1"/>
</dbReference>
<feature type="transmembrane region" description="Helical" evidence="12">
    <location>
        <begin position="147"/>
        <end position="167"/>
    </location>
</feature>
<keyword evidence="9 12" id="KW-0472">Membrane</keyword>
<dbReference type="Pfam" id="PF25563">
    <property type="entry name" value="TPR_SYVN1_N"/>
    <property type="match status" value="1"/>
</dbReference>
<evidence type="ECO:0000256" key="4">
    <source>
        <dbReference type="ARBA" id="ARBA00022692"/>
    </source>
</evidence>
<keyword evidence="7" id="KW-0862">Zinc</keyword>
<dbReference type="STRING" id="52247.A0A4T0X731"/>
<feature type="transmembrane region" description="Helical" evidence="12">
    <location>
        <begin position="179"/>
        <end position="198"/>
    </location>
</feature>
<feature type="transmembrane region" description="Helical" evidence="12">
    <location>
        <begin position="46"/>
        <end position="70"/>
    </location>
</feature>
<feature type="compositionally biased region" description="Low complexity" evidence="11">
    <location>
        <begin position="372"/>
        <end position="388"/>
    </location>
</feature>
<dbReference type="InterPro" id="IPR057992">
    <property type="entry name" value="TPR_SYVN1_N"/>
</dbReference>
<dbReference type="InterPro" id="IPR001841">
    <property type="entry name" value="Znf_RING"/>
</dbReference>
<dbReference type="GO" id="GO:0043161">
    <property type="term" value="P:proteasome-mediated ubiquitin-dependent protein catabolic process"/>
    <property type="evidence" value="ECO:0007669"/>
    <property type="project" value="TreeGrafter"/>
</dbReference>
<keyword evidence="15" id="KW-1185">Reference proteome</keyword>
<dbReference type="Gene3D" id="3.30.40.10">
    <property type="entry name" value="Zinc/RING finger domain, C3HC4 (zinc finger)"/>
    <property type="match status" value="1"/>
</dbReference>
<dbReference type="GO" id="GO:0005789">
    <property type="term" value="C:endoplasmic reticulum membrane"/>
    <property type="evidence" value="ECO:0007669"/>
    <property type="project" value="UniProtKB-SubCell"/>
</dbReference>
<comment type="caution">
    <text evidence="14">The sequence shown here is derived from an EMBL/GenBank/DDBJ whole genome shotgun (WGS) entry which is preliminary data.</text>
</comment>
<evidence type="ECO:0000256" key="2">
    <source>
        <dbReference type="ARBA" id="ARBA00004906"/>
    </source>
</evidence>
<keyword evidence="6 10" id="KW-0863">Zinc-finger</keyword>
<evidence type="ECO:0000256" key="10">
    <source>
        <dbReference type="PROSITE-ProRule" id="PRU00175"/>
    </source>
</evidence>
<feature type="transmembrane region" description="Helical" evidence="12">
    <location>
        <begin position="82"/>
        <end position="99"/>
    </location>
</feature>
<dbReference type="SUPFAM" id="SSF57850">
    <property type="entry name" value="RING/U-box"/>
    <property type="match status" value="1"/>
</dbReference>
<dbReference type="PANTHER" id="PTHR22763">
    <property type="entry name" value="RING ZINC FINGER PROTEIN"/>
    <property type="match status" value="1"/>
</dbReference>
<keyword evidence="3" id="KW-0808">Transferase</keyword>
<evidence type="ECO:0000256" key="9">
    <source>
        <dbReference type="ARBA" id="ARBA00023136"/>
    </source>
</evidence>
<keyword evidence="4 12" id="KW-0812">Transmembrane</keyword>
<evidence type="ECO:0000256" key="8">
    <source>
        <dbReference type="ARBA" id="ARBA00022989"/>
    </source>
</evidence>
<feature type="transmembrane region" description="Helical" evidence="12">
    <location>
        <begin position="105"/>
        <end position="126"/>
    </location>
</feature>
<comment type="pathway">
    <text evidence="2">Protein modification; protein ubiquitination.</text>
</comment>
<comment type="subcellular location">
    <subcellularLocation>
        <location evidence="1">Endomembrane system</location>
        <topology evidence="1">Multi-pass membrane protein</topology>
    </subcellularLocation>
</comment>
<dbReference type="OrthoDB" id="7759664at2759"/>
<sequence length="562" mass="64210">MDKRKLIGYYCFSMCLVGLHIAMKYYSSPNLYILGLKCSQNDSILIIGNAIVASFLLYGTLFQYLIFGELRLIETSHLHERLWANIIGLVMTGSIYINHNSTISVYTLIFAVSGLLFFKAMHSIASDRLDYLIQQHFQKANAKFSELLLNRIVLTTIILLRLDYSIIKMAVDESLTSRSAVILMIAFEYVLIMVNTVYSSIKYGLDVFEIRYLQKYPDDEIWPYKVWFDSILKIMINLAKSIIVPVLFLAFLTMETVSFNLVGEIFRSFYALGKSIKTLFRLIRNSKKLNKSLKKPTAEEVENADICIICRDDLIFEGTGNARSIPVKLNCGHILHDGCIRGWLEMSTDCPTCRKPVISDETHAIQPPQPPQLQRQLQPQLQPQPQPQRQLRIENGDAMVNQIEARNGLQNSGPNEGNEDVSSDYNYQDYFEYGNSSGNITSESFSSQRQRFEAEQMLKRIQAMIDSIEQVGTLNMTDSQRENYEELKETAHRISSDIQTNYSNSYTETDYYINLPPGSVVPVDWTVLPVENSKGVVKVKLNRNKSIGLKHLRNPNDVCNDH</sequence>
<evidence type="ECO:0000313" key="14">
    <source>
        <dbReference type="EMBL" id="TID31183.1"/>
    </source>
</evidence>
<dbReference type="PROSITE" id="PS50089">
    <property type="entry name" value="ZF_RING_2"/>
    <property type="match status" value="1"/>
</dbReference>
<evidence type="ECO:0000256" key="1">
    <source>
        <dbReference type="ARBA" id="ARBA00004127"/>
    </source>
</evidence>
<feature type="transmembrane region" description="Helical" evidence="12">
    <location>
        <begin position="7"/>
        <end position="26"/>
    </location>
</feature>
<gene>
    <name evidence="14" type="ORF">CANINC_000230</name>
</gene>
<dbReference type="GO" id="GO:0008270">
    <property type="term" value="F:zinc ion binding"/>
    <property type="evidence" value="ECO:0007669"/>
    <property type="project" value="UniProtKB-KW"/>
</dbReference>
<evidence type="ECO:0000256" key="5">
    <source>
        <dbReference type="ARBA" id="ARBA00022723"/>
    </source>
</evidence>
<evidence type="ECO:0000313" key="15">
    <source>
        <dbReference type="Proteomes" id="UP000307173"/>
    </source>
</evidence>
<proteinExistence type="predicted"/>
<evidence type="ECO:0000256" key="3">
    <source>
        <dbReference type="ARBA" id="ARBA00022679"/>
    </source>
</evidence>
<name>A0A4T0X731_9ASCO</name>
<evidence type="ECO:0000256" key="6">
    <source>
        <dbReference type="ARBA" id="ARBA00022771"/>
    </source>
</evidence>
<feature type="transmembrane region" description="Helical" evidence="12">
    <location>
        <begin position="234"/>
        <end position="253"/>
    </location>
</feature>
<evidence type="ECO:0000259" key="13">
    <source>
        <dbReference type="PROSITE" id="PS50089"/>
    </source>
</evidence>
<dbReference type="InterPro" id="IPR050731">
    <property type="entry name" value="HRD1_E3_ubiq-ligases"/>
</dbReference>
<evidence type="ECO:0000256" key="12">
    <source>
        <dbReference type="SAM" id="Phobius"/>
    </source>
</evidence>
<dbReference type="Proteomes" id="UP000307173">
    <property type="component" value="Unassembled WGS sequence"/>
</dbReference>
<accession>A0A4T0X731</accession>
<dbReference type="InterPro" id="IPR013083">
    <property type="entry name" value="Znf_RING/FYVE/PHD"/>
</dbReference>
<dbReference type="GO" id="GO:0036503">
    <property type="term" value="P:ERAD pathway"/>
    <property type="evidence" value="ECO:0007669"/>
    <property type="project" value="TreeGrafter"/>
</dbReference>
<evidence type="ECO:0000256" key="7">
    <source>
        <dbReference type="ARBA" id="ARBA00022833"/>
    </source>
</evidence>
<dbReference type="GO" id="GO:0061630">
    <property type="term" value="F:ubiquitin protein ligase activity"/>
    <property type="evidence" value="ECO:0007669"/>
    <property type="project" value="UniProtKB-EC"/>
</dbReference>
<dbReference type="EMBL" id="SELW01000040">
    <property type="protein sequence ID" value="TID31183.1"/>
    <property type="molecule type" value="Genomic_DNA"/>
</dbReference>
<reference evidence="14 15" key="1">
    <citation type="journal article" date="2019" name="Front. Genet.">
        <title>Whole-Genome Sequencing of the Opportunistic Yeast Pathogen Candida inconspicua Uncovers Its Hybrid Origin.</title>
        <authorList>
            <person name="Mixao V."/>
            <person name="Hansen A.P."/>
            <person name="Saus E."/>
            <person name="Boekhout T."/>
            <person name="Lass-Florl C."/>
            <person name="Gabaldon T."/>
        </authorList>
    </citation>
    <scope>NUCLEOTIDE SEQUENCE [LARGE SCALE GENOMIC DNA]</scope>
    <source>
        <strain evidence="14 15">CBS 180</strain>
    </source>
</reference>